<name>A0A0H5R213_9EUKA</name>
<dbReference type="EMBL" id="HACM01007636">
    <property type="protein sequence ID" value="CRZ08078.1"/>
    <property type="molecule type" value="Transcribed_RNA"/>
</dbReference>
<dbReference type="EMBL" id="HACM01007570">
    <property type="protein sequence ID" value="CRZ08012.1"/>
    <property type="molecule type" value="Transcribed_RNA"/>
</dbReference>
<dbReference type="EMBL" id="HACM01007600">
    <property type="protein sequence ID" value="CRZ08042.1"/>
    <property type="molecule type" value="Transcribed_RNA"/>
</dbReference>
<evidence type="ECO:0000313" key="1">
    <source>
        <dbReference type="EMBL" id="CRZ08006.1"/>
    </source>
</evidence>
<sequence length="145" mass="17074">MNNPERPTRGNNSLDITIANRQMAKEILQWDVHAELGSDHSPTTIDTTIRRKSTQRIPPSRKRIQRIDTRATTKALEEELQNVESKNMGLTAFIDLNLNEHEQREHDLLIEKLWKERISQPPEKITLRELKINQVNIDRYHYCLI</sequence>
<dbReference type="AlphaFoldDB" id="A0A0H5R213"/>
<dbReference type="EMBL" id="HACM01007576">
    <property type="protein sequence ID" value="CRZ08018.1"/>
    <property type="molecule type" value="Transcribed_RNA"/>
</dbReference>
<proteinExistence type="predicted"/>
<evidence type="ECO:0008006" key="2">
    <source>
        <dbReference type="Google" id="ProtNLM"/>
    </source>
</evidence>
<dbReference type="EMBL" id="HACM01007613">
    <property type="protein sequence ID" value="CRZ08055.1"/>
    <property type="molecule type" value="Transcribed_RNA"/>
</dbReference>
<dbReference type="EMBL" id="HACM01007627">
    <property type="protein sequence ID" value="CRZ08069.1"/>
    <property type="molecule type" value="Transcribed_RNA"/>
</dbReference>
<protein>
    <recommendedName>
        <fullName evidence="2">Endonuclease/exonuclease/phosphatase domain-containing protein</fullName>
    </recommendedName>
</protein>
<dbReference type="EMBL" id="HACM01007564">
    <property type="protein sequence ID" value="CRZ08006.1"/>
    <property type="molecule type" value="Transcribed_RNA"/>
</dbReference>
<dbReference type="EMBL" id="HACM01007637">
    <property type="protein sequence ID" value="CRZ08079.1"/>
    <property type="molecule type" value="Transcribed_RNA"/>
</dbReference>
<reference evidence="1" key="1">
    <citation type="submission" date="2015-04" db="EMBL/GenBank/DDBJ databases">
        <title>The genome sequence of the plant pathogenic Rhizarian Plasmodiophora brassicae reveals insights in its biotrophic life cycle and the origin of chitin synthesis.</title>
        <authorList>
            <person name="Schwelm A."/>
            <person name="Fogelqvist J."/>
            <person name="Knaust A."/>
            <person name="Julke S."/>
            <person name="Lilja T."/>
            <person name="Dhandapani V."/>
            <person name="Bonilla-Rosso G."/>
            <person name="Karlsson M."/>
            <person name="Shevchenko A."/>
            <person name="Choi S.R."/>
            <person name="Kim H.G."/>
            <person name="Park J.Y."/>
            <person name="Lim Y.P."/>
            <person name="Ludwig-Muller J."/>
            <person name="Dixelius C."/>
        </authorList>
    </citation>
    <scope>NUCLEOTIDE SEQUENCE</scope>
    <source>
        <tissue evidence="1">Potato root galls</tissue>
    </source>
</reference>
<accession>A0A0H5R213</accession>
<organism evidence="1">
    <name type="scientific">Spongospora subterranea</name>
    <dbReference type="NCBI Taxonomy" id="70186"/>
    <lineage>
        <taxon>Eukaryota</taxon>
        <taxon>Sar</taxon>
        <taxon>Rhizaria</taxon>
        <taxon>Endomyxa</taxon>
        <taxon>Phytomyxea</taxon>
        <taxon>Plasmodiophorida</taxon>
        <taxon>Plasmodiophoridae</taxon>
        <taxon>Spongospora</taxon>
    </lineage>
</organism>